<name>A0A379IRE0_ECTME</name>
<proteinExistence type="predicted"/>
<organism evidence="2 3">
    <name type="scientific">Ectopseudomonas mendocina</name>
    <name type="common">Pseudomonas mendocina</name>
    <dbReference type="NCBI Taxonomy" id="300"/>
    <lineage>
        <taxon>Bacteria</taxon>
        <taxon>Pseudomonadati</taxon>
        <taxon>Pseudomonadota</taxon>
        <taxon>Gammaproteobacteria</taxon>
        <taxon>Pseudomonadales</taxon>
        <taxon>Pseudomonadaceae</taxon>
        <taxon>Ectopseudomonas</taxon>
    </lineage>
</organism>
<protein>
    <submittedName>
        <fullName evidence="2">Membrane protein</fullName>
    </submittedName>
</protein>
<evidence type="ECO:0000313" key="3">
    <source>
        <dbReference type="Proteomes" id="UP000254260"/>
    </source>
</evidence>
<evidence type="ECO:0000313" key="2">
    <source>
        <dbReference type="EMBL" id="SUD38631.1"/>
    </source>
</evidence>
<keyword evidence="1" id="KW-0472">Membrane</keyword>
<dbReference type="EMBL" id="UGUU01000001">
    <property type="protein sequence ID" value="SUD38631.1"/>
    <property type="molecule type" value="Genomic_DNA"/>
</dbReference>
<dbReference type="Proteomes" id="UP000254260">
    <property type="component" value="Unassembled WGS sequence"/>
</dbReference>
<dbReference type="AlphaFoldDB" id="A0A379IRE0"/>
<feature type="transmembrane region" description="Helical" evidence="1">
    <location>
        <begin position="231"/>
        <end position="247"/>
    </location>
</feature>
<feature type="transmembrane region" description="Helical" evidence="1">
    <location>
        <begin position="191"/>
        <end position="211"/>
    </location>
</feature>
<keyword evidence="1" id="KW-0812">Transmembrane</keyword>
<sequence>MNCRACSPRCPMRSWSTLEPIPATRHSAGTLTFGNPSMSPLSVLRDAWFFSSHNLAAIARLTLPLLLLEAIAQTILAAQLGEGANPAYGVLLGILFYPLYAAPLILFLHARSIGQSPGHAQLFAAGLQLWPTFALMTGLSTLAIMLGLSLFIVPGIWIMMRLAFSELILVLRQEPPLRALQASFALTEGRFWPVFACLANVLVPLWLLDWWTQPSQSDTLLWVLHQTGNGFLQLFAIVVLFRLFMLLEPQQAANGENSD</sequence>
<accession>A0A379IRE0</accession>
<feature type="transmembrane region" description="Helical" evidence="1">
    <location>
        <begin position="87"/>
        <end position="110"/>
    </location>
</feature>
<feature type="transmembrane region" description="Helical" evidence="1">
    <location>
        <begin position="151"/>
        <end position="171"/>
    </location>
</feature>
<evidence type="ECO:0000256" key="1">
    <source>
        <dbReference type="SAM" id="Phobius"/>
    </source>
</evidence>
<keyword evidence="1" id="KW-1133">Transmembrane helix</keyword>
<reference evidence="2 3" key="1">
    <citation type="submission" date="2018-06" db="EMBL/GenBank/DDBJ databases">
        <authorList>
            <consortium name="Pathogen Informatics"/>
            <person name="Doyle S."/>
        </authorList>
    </citation>
    <scope>NUCLEOTIDE SEQUENCE [LARGE SCALE GENOMIC DNA]</scope>
    <source>
        <strain evidence="2 3">NCTC10899</strain>
    </source>
</reference>
<feature type="transmembrane region" description="Helical" evidence="1">
    <location>
        <begin position="61"/>
        <end position="81"/>
    </location>
</feature>
<gene>
    <name evidence="2" type="ORF">NCTC10899_01420</name>
</gene>
<feature type="transmembrane region" description="Helical" evidence="1">
    <location>
        <begin position="122"/>
        <end position="145"/>
    </location>
</feature>